<dbReference type="Proteomes" id="UP000298313">
    <property type="component" value="Unassembled WGS sequence"/>
</dbReference>
<feature type="transmembrane region" description="Helical" evidence="1">
    <location>
        <begin position="88"/>
        <end position="110"/>
    </location>
</feature>
<keyword evidence="3" id="KW-1185">Reference proteome</keyword>
<dbReference type="EMBL" id="SOHH01000094">
    <property type="protein sequence ID" value="TFD74367.1"/>
    <property type="molecule type" value="Genomic_DNA"/>
</dbReference>
<name>A0A4R9B490_9MICO</name>
<organism evidence="2 3">
    <name type="scientific">Cryobacterium fucosi</name>
    <dbReference type="NCBI Taxonomy" id="1259157"/>
    <lineage>
        <taxon>Bacteria</taxon>
        <taxon>Bacillati</taxon>
        <taxon>Actinomycetota</taxon>
        <taxon>Actinomycetes</taxon>
        <taxon>Micrococcales</taxon>
        <taxon>Microbacteriaceae</taxon>
        <taxon>Cryobacterium</taxon>
    </lineage>
</organism>
<keyword evidence="1" id="KW-0812">Transmembrane</keyword>
<protein>
    <recommendedName>
        <fullName evidence="4">DUF2178 domain-containing protein</fullName>
    </recommendedName>
</protein>
<feature type="transmembrane region" description="Helical" evidence="1">
    <location>
        <begin position="7"/>
        <end position="28"/>
    </location>
</feature>
<dbReference type="OrthoDB" id="4559359at2"/>
<dbReference type="AlphaFoldDB" id="A0A4R9B490"/>
<evidence type="ECO:0000313" key="2">
    <source>
        <dbReference type="EMBL" id="TFD74367.1"/>
    </source>
</evidence>
<comment type="caution">
    <text evidence="2">The sequence shown here is derived from an EMBL/GenBank/DDBJ whole genome shotgun (WGS) entry which is preliminary data.</text>
</comment>
<feature type="transmembrane region" description="Helical" evidence="1">
    <location>
        <begin position="40"/>
        <end position="67"/>
    </location>
</feature>
<sequence length="147" mass="16057">MSFEEKSAWIMGVLAVGSGAVYLAIVLPQVGTRPIVEVPYIAPMLWCIGASIALSILLHTIVSSVARTASGRKAAREKDERDREIYRLGEHVGQSFLVIGGVAALLMAMIRMDQFWIANAIFLAFVLSAVLGSTTKIVAYRRGFQTW</sequence>
<evidence type="ECO:0000256" key="1">
    <source>
        <dbReference type="SAM" id="Phobius"/>
    </source>
</evidence>
<gene>
    <name evidence="2" type="ORF">E3T48_13615</name>
</gene>
<reference evidence="2 3" key="1">
    <citation type="submission" date="2019-03" db="EMBL/GenBank/DDBJ databases">
        <title>Genomics of glacier-inhabiting Cryobacterium strains.</title>
        <authorList>
            <person name="Liu Q."/>
            <person name="Xin Y.-H."/>
        </authorList>
    </citation>
    <scope>NUCLEOTIDE SEQUENCE [LARGE SCALE GENOMIC DNA]</scope>
    <source>
        <strain evidence="2 3">Hh4</strain>
    </source>
</reference>
<keyword evidence="1" id="KW-1133">Transmembrane helix</keyword>
<proteinExistence type="predicted"/>
<keyword evidence="1" id="KW-0472">Membrane</keyword>
<evidence type="ECO:0000313" key="3">
    <source>
        <dbReference type="Proteomes" id="UP000298313"/>
    </source>
</evidence>
<evidence type="ECO:0008006" key="4">
    <source>
        <dbReference type="Google" id="ProtNLM"/>
    </source>
</evidence>
<feature type="transmembrane region" description="Helical" evidence="1">
    <location>
        <begin position="116"/>
        <end position="139"/>
    </location>
</feature>
<dbReference type="RefSeq" id="WP_134524583.1">
    <property type="nucleotide sequence ID" value="NZ_SOHH01000094.1"/>
</dbReference>
<accession>A0A4R9B490</accession>